<name>A0A7M7MKL9_APIME</name>
<sequence>MASSEIDDLLSGPLVTWFASCLEDPNSLTSYDDLVGGVLLHNVFLQIDPEPLYNEVIPPEGNPLIRTKNLKVIVDNMKQFYEEELGHLLLKLPDTVNLGKEPQLYIAEMKLLLLLLLGCAVQCPNKEKFITNIKTLNVDTQLAIVECIKQVTDHQDIVITQDAMENVNMGYLFAEIKNMSQELDLYRQKWRDTIINESVERNDSSISVEVEEINKVQQSNPVIKSEREENHHYAVELADWKSKVRKQRQELEEKTEALLECKEELEYHKILVTKLKQENQELMHEARTAKSYRDELDAVIERADRADRLELEVVRYREKLTDIEFYKTRIEELREDNRVLMDTREMLEDQLNSSRRRADKVLELESEIIKYKQLLNDMALERAADKEKYQELVEENTQLHKLTKAAANEAALSSSISDSEEPAHADNRLSEQLTNNAQTRALKLELENRRLVTLIDSLKENSFHENSSRVLELEKEKKKLSLKIESLNDNIERLTQQNSDLELVWKQALEENKKLQNSLKNQRASSEKQQQEFQTQHTKMIELEKNYDIAVKEKQRVQSLLESVQRRADDLERSLELANQKIEELKIIENNIKEINSKCLDLESKLVAVEKEKDVAQRDIHRYRETIERDKFQDKDVALDKATNTIEVLERKITQLEQELHDSVTQISRLQEIERSSKELDSRAAIDRETLEILQSNLVAEKLNTQQLCTVLEKLGLSDNMLLSLPLDNIIKKIAQIPEVIEYILKSNNSCSSEKSVPESINSENTVTSSIHNTLEATVESLKKEQEHLNMKLVTAQTASESFLSENAKLQVQITTLQSQNNSLTAQHTALQLANSQLVAEKEELLKERSAQQQAHTQLLHDQVTLQSLHEQLNNEYENLFHEHDALKSNLRDVKNEIRMLRESYEGLKGRNKILQTEKESLVSDAKSLNNLRGEHSKLKDDFRNLYTATEKLKMEYRNLQEDYRKNKIETNRLSLKLTEMQGELSSRDERCSNLEFQINTLNQRCEMLLHMNSGLDNDRRSLMDHISLLFSQYHELLTHSLEDKEHYHMEEKMYTDKVNHLYRQKEKLEDKIMEHYRKLESCTPKKKGFGANFVRRVRKVGSEFLNKNRRSWAEDSKHSEGKTYESESGGNDSDASTEDHRIAGSTRGLGSDALSLGHPGTRRTVYYTDDSPPPSSTLPEQGDDRRSILLEQTSRSEVQVEPRPVLIYNKVSAVINESKNLNNSGMKNVGQEETMMETPVDKDSKTGNQVWYEYGCV</sequence>
<dbReference type="GO" id="GO:0051959">
    <property type="term" value="F:dynein light intermediate chain binding"/>
    <property type="evidence" value="ECO:0007669"/>
    <property type="project" value="TreeGrafter"/>
</dbReference>
<dbReference type="GO" id="GO:0005813">
    <property type="term" value="C:centrosome"/>
    <property type="evidence" value="ECO:0007669"/>
    <property type="project" value="TreeGrafter"/>
</dbReference>
<accession>A0A8B8GZ94</accession>
<dbReference type="EnsemblMetazoa" id="XM_026441285">
    <property type="protein sequence ID" value="XP_026297070"/>
    <property type="gene ID" value="LOC414017"/>
</dbReference>
<feature type="region of interest" description="Disordered" evidence="5">
    <location>
        <begin position="1110"/>
        <end position="1185"/>
    </location>
</feature>
<reference evidence="7" key="1">
    <citation type="submission" date="2021-01" db="UniProtKB">
        <authorList>
            <consortium name="EnsemblMetazoa"/>
        </authorList>
    </citation>
    <scope>IDENTIFICATION</scope>
    <source>
        <strain evidence="7">DH4</strain>
    </source>
</reference>
<dbReference type="PANTHER" id="PTHR18947">
    <property type="entry name" value="HOOK PROTEINS"/>
    <property type="match status" value="1"/>
</dbReference>
<gene>
    <name evidence="9" type="primary">LOC414017</name>
</gene>
<evidence type="ECO:0000313" key="9">
    <source>
        <dbReference type="RefSeq" id="XP_026297070.1"/>
    </source>
</evidence>
<evidence type="ECO:0000256" key="4">
    <source>
        <dbReference type="SAM" id="Coils"/>
    </source>
</evidence>
<evidence type="ECO:0000259" key="6">
    <source>
        <dbReference type="Pfam" id="PF19047"/>
    </source>
</evidence>
<evidence type="ECO:0000313" key="8">
    <source>
        <dbReference type="Proteomes" id="UP000005203"/>
    </source>
</evidence>
<protein>
    <submittedName>
        <fullName evidence="9">Protein Daple isoform X1</fullName>
    </submittedName>
</protein>
<dbReference type="Proteomes" id="UP000005203">
    <property type="component" value="Linkage group LG1"/>
</dbReference>
<dbReference type="CDD" id="cd22223">
    <property type="entry name" value="HkD_HkRP"/>
    <property type="match status" value="1"/>
</dbReference>
<feature type="domain" description="HOOK N-terminal" evidence="6">
    <location>
        <begin position="14"/>
        <end position="149"/>
    </location>
</feature>
<dbReference type="GO" id="GO:0030705">
    <property type="term" value="P:cytoskeleton-dependent intracellular transport"/>
    <property type="evidence" value="ECO:0007669"/>
    <property type="project" value="InterPro"/>
</dbReference>
<feature type="coiled-coil region" evidence="4">
    <location>
        <begin position="441"/>
        <end position="673"/>
    </location>
</feature>
<dbReference type="RefSeq" id="XP_026297070.1">
    <property type="nucleotide sequence ID" value="XM_026441285.1"/>
</dbReference>
<feature type="compositionally biased region" description="Basic and acidic residues" evidence="5">
    <location>
        <begin position="1112"/>
        <end position="1126"/>
    </location>
</feature>
<dbReference type="GO" id="GO:0008017">
    <property type="term" value="F:microtubule binding"/>
    <property type="evidence" value="ECO:0007669"/>
    <property type="project" value="TreeGrafter"/>
</dbReference>
<reference evidence="8" key="3">
    <citation type="submission" date="2025-05" db="UniProtKB">
        <authorList>
            <consortium name="RefSeq"/>
        </authorList>
    </citation>
    <scope>NUCLEOTIDE SEQUENCE [LARGE SCALE GENOMIC DNA]</scope>
    <source>
        <strain evidence="8">DH4</strain>
    </source>
</reference>
<dbReference type="AlphaFoldDB" id="A0A7M7MKL9"/>
<dbReference type="Pfam" id="PF19047">
    <property type="entry name" value="HOOK_N"/>
    <property type="match status" value="1"/>
</dbReference>
<feature type="coiled-coil region" evidence="4">
    <location>
        <begin position="772"/>
        <end position="918"/>
    </location>
</feature>
<evidence type="ECO:0000256" key="2">
    <source>
        <dbReference type="ARBA" id="ARBA00022490"/>
    </source>
</evidence>
<proteinExistence type="predicted"/>
<feature type="coiled-coil region" evidence="4">
    <location>
        <begin position="237"/>
        <end position="395"/>
    </location>
</feature>
<evidence type="ECO:0000313" key="7">
    <source>
        <dbReference type="EnsemblMetazoa" id="XP_026297070"/>
    </source>
</evidence>
<dbReference type="SUPFAM" id="SSF116907">
    <property type="entry name" value="Hook domain"/>
    <property type="match status" value="1"/>
</dbReference>
<evidence type="ECO:0000256" key="5">
    <source>
        <dbReference type="SAM" id="MobiDB-lite"/>
    </source>
</evidence>
<feature type="region of interest" description="Disordered" evidence="5">
    <location>
        <begin position="412"/>
        <end position="434"/>
    </location>
</feature>
<evidence type="ECO:0000256" key="1">
    <source>
        <dbReference type="ARBA" id="ARBA00004496"/>
    </source>
</evidence>
<keyword evidence="2" id="KW-0963">Cytoplasm</keyword>
<dbReference type="Gene3D" id="1.10.418.10">
    <property type="entry name" value="Calponin-like domain"/>
    <property type="match status" value="1"/>
</dbReference>
<dbReference type="GO" id="GO:0005737">
    <property type="term" value="C:cytoplasm"/>
    <property type="evidence" value="ECO:0007669"/>
    <property type="project" value="UniProtKB-SubCell"/>
</dbReference>
<keyword evidence="3 4" id="KW-0175">Coiled coil</keyword>
<dbReference type="CTD" id="38385"/>
<dbReference type="InterPro" id="IPR036872">
    <property type="entry name" value="CH_dom_sf"/>
</dbReference>
<evidence type="ECO:0000256" key="3">
    <source>
        <dbReference type="ARBA" id="ARBA00023054"/>
    </source>
</evidence>
<dbReference type="GeneID" id="414017"/>
<reference evidence="9" key="2">
    <citation type="submission" date="2025-04" db="UniProtKB">
        <authorList>
            <consortium name="RefSeq"/>
        </authorList>
    </citation>
    <scope>IDENTIFICATION</scope>
    <source>
        <strain evidence="9">DH4</strain>
        <tissue evidence="9">Whole body</tissue>
    </source>
</reference>
<comment type="subcellular location">
    <subcellularLocation>
        <location evidence="1">Cytoplasm</location>
    </subcellularLocation>
</comment>
<feature type="coiled-coil region" evidence="4">
    <location>
        <begin position="1052"/>
        <end position="1079"/>
    </location>
</feature>
<dbReference type="InterPro" id="IPR043936">
    <property type="entry name" value="HOOK_N"/>
</dbReference>
<keyword evidence="8" id="KW-1185">Reference proteome</keyword>
<dbReference type="PANTHER" id="PTHR18947:SF28">
    <property type="entry name" value="GIRDIN, ISOFORM A"/>
    <property type="match status" value="1"/>
</dbReference>
<dbReference type="GO" id="GO:0031122">
    <property type="term" value="P:cytoplasmic microtubule organization"/>
    <property type="evidence" value="ECO:0007669"/>
    <property type="project" value="TreeGrafter"/>
</dbReference>
<dbReference type="KEGG" id="ame:414017"/>
<organism evidence="7">
    <name type="scientific">Apis mellifera</name>
    <name type="common">Honeybee</name>
    <dbReference type="NCBI Taxonomy" id="7460"/>
    <lineage>
        <taxon>Eukaryota</taxon>
        <taxon>Metazoa</taxon>
        <taxon>Ecdysozoa</taxon>
        <taxon>Arthropoda</taxon>
        <taxon>Hexapoda</taxon>
        <taxon>Insecta</taxon>
        <taxon>Pterygota</taxon>
        <taxon>Neoptera</taxon>
        <taxon>Endopterygota</taxon>
        <taxon>Hymenoptera</taxon>
        <taxon>Apocrita</taxon>
        <taxon>Aculeata</taxon>
        <taxon>Apoidea</taxon>
        <taxon>Anthophila</taxon>
        <taxon>Apidae</taxon>
        <taxon>Apis</taxon>
    </lineage>
</organism>
<dbReference type="OrthoDB" id="10254988at2759"/>
<accession>A0A7M7MKL9</accession>